<proteinExistence type="predicted"/>
<evidence type="ECO:0000313" key="2">
    <source>
        <dbReference type="Proteomes" id="UP000018733"/>
    </source>
</evidence>
<name>V8QLQ6_9BURK</name>
<gene>
    <name evidence="1" type="ORF">W822_21315</name>
</gene>
<dbReference type="Proteomes" id="UP000018733">
    <property type="component" value="Unassembled WGS sequence"/>
</dbReference>
<dbReference type="Gene3D" id="3.40.1260.10">
    <property type="entry name" value="DsrEFH-like"/>
    <property type="match status" value="1"/>
</dbReference>
<evidence type="ECO:0000313" key="1">
    <source>
        <dbReference type="EMBL" id="ETF00901.1"/>
    </source>
</evidence>
<dbReference type="AlphaFoldDB" id="V8QLQ6"/>
<dbReference type="PATRIC" id="fig|1424334.3.peg.4277"/>
<protein>
    <recommendedName>
        <fullName evidence="3">Intracellular sulfur oxidation DsrE/DsrF family protein</fullName>
    </recommendedName>
</protein>
<dbReference type="HOGENOM" id="CLU_127515_3_1_4"/>
<organism evidence="1 2">
    <name type="scientific">Advenella kashmirensis W13003</name>
    <dbReference type="NCBI Taxonomy" id="1424334"/>
    <lineage>
        <taxon>Bacteria</taxon>
        <taxon>Pseudomonadati</taxon>
        <taxon>Pseudomonadota</taxon>
        <taxon>Betaproteobacteria</taxon>
        <taxon>Burkholderiales</taxon>
        <taxon>Alcaligenaceae</taxon>
    </lineage>
</organism>
<keyword evidence="2" id="KW-1185">Reference proteome</keyword>
<dbReference type="EMBL" id="AYXT01000013">
    <property type="protein sequence ID" value="ETF00901.1"/>
    <property type="molecule type" value="Genomic_DNA"/>
</dbReference>
<sequence length="104" mass="11448">MSENAVMRVVLHAPTPDALLRARNNAANLLREAPKAQIKIVVNAQAVVAALDSPHETLDAATWLCPNTLQRANRQTRDPLQVLPHGAILELAQLQQEGWLYVRA</sequence>
<dbReference type="RefSeq" id="WP_024007181.1">
    <property type="nucleotide sequence ID" value="NZ_KI650982.1"/>
</dbReference>
<reference evidence="1 2" key="1">
    <citation type="journal article" date="2014" name="Genome Announc.">
        <title>Draft Genome Sequence of Advenella kashmirensis Strain W13003, a Polycyclic Aromatic Hydrocarbon-Degrading Bacterium.</title>
        <authorList>
            <person name="Wang X."/>
            <person name="Jin D."/>
            <person name="Zhou L."/>
            <person name="Wu L."/>
            <person name="An W."/>
            <person name="Zhao L."/>
        </authorList>
    </citation>
    <scope>NUCLEOTIDE SEQUENCE [LARGE SCALE GENOMIC DNA]</scope>
    <source>
        <strain evidence="1 2">W13003</strain>
    </source>
</reference>
<evidence type="ECO:0008006" key="3">
    <source>
        <dbReference type="Google" id="ProtNLM"/>
    </source>
</evidence>
<dbReference type="OrthoDB" id="8665200at2"/>
<dbReference type="eggNOG" id="COG1416">
    <property type="taxonomic scope" value="Bacteria"/>
</dbReference>
<dbReference type="SUPFAM" id="SSF75169">
    <property type="entry name" value="DsrEFH-like"/>
    <property type="match status" value="1"/>
</dbReference>
<comment type="caution">
    <text evidence="1">The sequence shown here is derived from an EMBL/GenBank/DDBJ whole genome shotgun (WGS) entry which is preliminary data.</text>
</comment>
<accession>V8QLQ6</accession>
<dbReference type="InterPro" id="IPR027396">
    <property type="entry name" value="DsrEFH-like"/>
</dbReference>